<dbReference type="STRING" id="1314777.A0A164UIA1"/>
<protein>
    <submittedName>
        <fullName evidence="2">Uncharacterized protein</fullName>
    </submittedName>
</protein>
<organism evidence="2 3">
    <name type="scientific">Sistotremastrum niveocremeum HHB9708</name>
    <dbReference type="NCBI Taxonomy" id="1314777"/>
    <lineage>
        <taxon>Eukaryota</taxon>
        <taxon>Fungi</taxon>
        <taxon>Dikarya</taxon>
        <taxon>Basidiomycota</taxon>
        <taxon>Agaricomycotina</taxon>
        <taxon>Agaricomycetes</taxon>
        <taxon>Sistotremastrales</taxon>
        <taxon>Sistotremastraceae</taxon>
        <taxon>Sertulicium</taxon>
        <taxon>Sertulicium niveocremeum</taxon>
    </lineage>
</organism>
<gene>
    <name evidence="2" type="ORF">SISNIDRAFT_485531</name>
</gene>
<evidence type="ECO:0000313" key="2">
    <source>
        <dbReference type="EMBL" id="KZS93257.1"/>
    </source>
</evidence>
<name>A0A164UIA1_9AGAM</name>
<keyword evidence="3" id="KW-1185">Reference proteome</keyword>
<evidence type="ECO:0000313" key="3">
    <source>
        <dbReference type="Proteomes" id="UP000076722"/>
    </source>
</evidence>
<accession>A0A164UIA1</accession>
<dbReference type="OrthoDB" id="16851at2759"/>
<dbReference type="AlphaFoldDB" id="A0A164UIA1"/>
<proteinExistence type="predicted"/>
<feature type="region of interest" description="Disordered" evidence="1">
    <location>
        <begin position="1"/>
        <end position="32"/>
    </location>
</feature>
<dbReference type="Proteomes" id="UP000076722">
    <property type="component" value="Unassembled WGS sequence"/>
</dbReference>
<reference evidence="2 3" key="1">
    <citation type="journal article" date="2016" name="Mol. Biol. Evol.">
        <title>Comparative Genomics of Early-Diverging Mushroom-Forming Fungi Provides Insights into the Origins of Lignocellulose Decay Capabilities.</title>
        <authorList>
            <person name="Nagy L.G."/>
            <person name="Riley R."/>
            <person name="Tritt A."/>
            <person name="Adam C."/>
            <person name="Daum C."/>
            <person name="Floudas D."/>
            <person name="Sun H."/>
            <person name="Yadav J.S."/>
            <person name="Pangilinan J."/>
            <person name="Larsson K.H."/>
            <person name="Matsuura K."/>
            <person name="Barry K."/>
            <person name="Labutti K."/>
            <person name="Kuo R."/>
            <person name="Ohm R.A."/>
            <person name="Bhattacharya S.S."/>
            <person name="Shirouzu T."/>
            <person name="Yoshinaga Y."/>
            <person name="Martin F.M."/>
            <person name="Grigoriev I.V."/>
            <person name="Hibbett D.S."/>
        </authorList>
    </citation>
    <scope>NUCLEOTIDE SEQUENCE [LARGE SCALE GENOMIC DNA]</scope>
    <source>
        <strain evidence="2 3">HHB9708</strain>
    </source>
</reference>
<evidence type="ECO:0000256" key="1">
    <source>
        <dbReference type="SAM" id="MobiDB-lite"/>
    </source>
</evidence>
<sequence length="384" mass="41978">MSTSKRTAVDSLSFEQSQRPSKLPKTVHAPNAKPKAAFDPALLDLTTLTTDDQISERFSVLARTLLHTQVLRVHHNGTHVDYELLEVEFYLQNSSFHIDPFCHGVEEQKRSCNWYFHRVPRRSPGAASSGPDVPSPAGGYRGGTRKGLDITFGNPVSSQHFNHPASHTKGGILFRTIRRIQDGKVISGPSLLVDEILRAFSCHSIPDLVQNLWKDNVFALRENVGANQSYLSLAPMHARVKFPTIHTSPRVGLDLSHPSTTASVSDPRVIFMSRQYRYFMEPKSLNAGRLQTFTGVLHELLGANEDLGSAQLALQIAVVTGLAAPVIAKYLADYEAGLKSGDLAPYVGVKGKGVSSSPGSYMRLMGVLRKLGLWGSHSSSSLGI</sequence>
<dbReference type="EMBL" id="KV419407">
    <property type="protein sequence ID" value="KZS93257.1"/>
    <property type="molecule type" value="Genomic_DNA"/>
</dbReference>